<evidence type="ECO:0000259" key="12">
    <source>
        <dbReference type="PROSITE" id="PS50109"/>
    </source>
</evidence>
<keyword evidence="8 11" id="KW-1133">Transmembrane helix</keyword>
<keyword evidence="4" id="KW-0597">Phosphoprotein</keyword>
<evidence type="ECO:0000256" key="8">
    <source>
        <dbReference type="ARBA" id="ARBA00022989"/>
    </source>
</evidence>
<feature type="domain" description="Histidine kinase" evidence="12">
    <location>
        <begin position="253"/>
        <end position="474"/>
    </location>
</feature>
<feature type="domain" description="HAMP" evidence="13">
    <location>
        <begin position="184"/>
        <end position="245"/>
    </location>
</feature>
<evidence type="ECO:0000313" key="14">
    <source>
        <dbReference type="EMBL" id="NKY54988.1"/>
    </source>
</evidence>
<dbReference type="SUPFAM" id="SSF55874">
    <property type="entry name" value="ATPase domain of HSP90 chaperone/DNA topoisomerase II/histidine kinase"/>
    <property type="match status" value="1"/>
</dbReference>
<dbReference type="Proteomes" id="UP000570678">
    <property type="component" value="Unassembled WGS sequence"/>
</dbReference>
<dbReference type="InterPro" id="IPR036890">
    <property type="entry name" value="HATPase_C_sf"/>
</dbReference>
<keyword evidence="7 14" id="KW-0418">Kinase</keyword>
<evidence type="ECO:0000256" key="10">
    <source>
        <dbReference type="ARBA" id="ARBA00023136"/>
    </source>
</evidence>
<dbReference type="AlphaFoldDB" id="A0A846YCT1"/>
<dbReference type="InterPro" id="IPR004358">
    <property type="entry name" value="Sig_transdc_His_kin-like_C"/>
</dbReference>
<keyword evidence="6 11" id="KW-0812">Transmembrane</keyword>
<protein>
    <recommendedName>
        <fullName evidence="3">histidine kinase</fullName>
        <ecNumber evidence="3">2.7.13.3</ecNumber>
    </recommendedName>
</protein>
<dbReference type="PROSITE" id="PS50885">
    <property type="entry name" value="HAMP"/>
    <property type="match status" value="1"/>
</dbReference>
<evidence type="ECO:0000256" key="1">
    <source>
        <dbReference type="ARBA" id="ARBA00000085"/>
    </source>
</evidence>
<dbReference type="CDD" id="cd00082">
    <property type="entry name" value="HisKA"/>
    <property type="match status" value="1"/>
</dbReference>
<evidence type="ECO:0000256" key="5">
    <source>
        <dbReference type="ARBA" id="ARBA00022679"/>
    </source>
</evidence>
<dbReference type="CDD" id="cd00075">
    <property type="entry name" value="HATPase"/>
    <property type="match status" value="1"/>
</dbReference>
<sequence length="474" mass="50248">MRNRLVAILVVMAALTVSGLAIPWGISSATARTQELWFSRYVDAEWFGDLAARAIATGDNSGLVLAMRRYSDLYGDRVIVVDAAGREVANTGVAADDPAVIASLTEARRNRHPRQPPPRLRLQGPSTMLVALPVGSGIRVDGAVLIESSTSAAKQDIRDAFSVIALLSFSAMAVFALVAVMVSRWILGPLWRLSRSLRDLTGSLPKPAAGTAPTAMQRHYRGPPEVRALARSFDTMALAVTESVDAQRQLVADTAHAIRNPLAALAIRLESLERFIPDEGTGAFQRAIYQVDRLAAVLDGLLRLAVAETPTGFAAAHPDADWLSDCGVCPVVTDRVEEWRPAFEAAEMVLDLDLSAAPNSTTVAAPAQALEQILDVLLSNSSRYAGPGAHTRVTVEPVAADVRIAVTDDGAGVAPAELDKLVNRFFRGASATTGGTGLGLPIAVALATRHGGELVIESVEPQGLRVEVRFPGVP</sequence>
<evidence type="ECO:0000256" key="7">
    <source>
        <dbReference type="ARBA" id="ARBA00022777"/>
    </source>
</evidence>
<dbReference type="Pfam" id="PF00512">
    <property type="entry name" value="HisKA"/>
    <property type="match status" value="1"/>
</dbReference>
<evidence type="ECO:0000256" key="2">
    <source>
        <dbReference type="ARBA" id="ARBA00004236"/>
    </source>
</evidence>
<gene>
    <name evidence="14" type="ORF">HGA15_02205</name>
</gene>
<dbReference type="Gene3D" id="1.10.287.130">
    <property type="match status" value="1"/>
</dbReference>
<keyword evidence="9" id="KW-0902">Two-component regulatory system</keyword>
<dbReference type="InterPro" id="IPR005467">
    <property type="entry name" value="His_kinase_dom"/>
</dbReference>
<dbReference type="EC" id="2.7.13.3" evidence="3"/>
<evidence type="ECO:0000256" key="9">
    <source>
        <dbReference type="ARBA" id="ARBA00023012"/>
    </source>
</evidence>
<comment type="caution">
    <text evidence="14">The sequence shown here is derived from an EMBL/GenBank/DDBJ whole genome shotgun (WGS) entry which is preliminary data.</text>
</comment>
<dbReference type="SUPFAM" id="SSF47384">
    <property type="entry name" value="Homodimeric domain of signal transducing histidine kinase"/>
    <property type="match status" value="1"/>
</dbReference>
<comment type="subcellular location">
    <subcellularLocation>
        <location evidence="2">Cell membrane</location>
    </subcellularLocation>
</comment>
<evidence type="ECO:0000256" key="4">
    <source>
        <dbReference type="ARBA" id="ARBA00022553"/>
    </source>
</evidence>
<evidence type="ECO:0000256" key="6">
    <source>
        <dbReference type="ARBA" id="ARBA00022692"/>
    </source>
</evidence>
<dbReference type="SMART" id="SM00387">
    <property type="entry name" value="HATPase_c"/>
    <property type="match status" value="1"/>
</dbReference>
<name>A0A846YCT1_9NOCA</name>
<organism evidence="14 15">
    <name type="scientific">Nocardia flavorosea</name>
    <dbReference type="NCBI Taxonomy" id="53429"/>
    <lineage>
        <taxon>Bacteria</taxon>
        <taxon>Bacillati</taxon>
        <taxon>Actinomycetota</taxon>
        <taxon>Actinomycetes</taxon>
        <taxon>Mycobacteriales</taxon>
        <taxon>Nocardiaceae</taxon>
        <taxon>Nocardia</taxon>
    </lineage>
</organism>
<dbReference type="Gene3D" id="3.30.565.10">
    <property type="entry name" value="Histidine kinase-like ATPase, C-terminal domain"/>
    <property type="match status" value="1"/>
</dbReference>
<dbReference type="PRINTS" id="PR00344">
    <property type="entry name" value="BCTRLSENSOR"/>
</dbReference>
<evidence type="ECO:0000259" key="13">
    <source>
        <dbReference type="PROSITE" id="PS50885"/>
    </source>
</evidence>
<feature type="transmembrane region" description="Helical" evidence="11">
    <location>
        <begin position="160"/>
        <end position="187"/>
    </location>
</feature>
<comment type="catalytic activity">
    <reaction evidence="1">
        <text>ATP + protein L-histidine = ADP + protein N-phospho-L-histidine.</text>
        <dbReference type="EC" id="2.7.13.3"/>
    </reaction>
</comment>
<dbReference type="InterPro" id="IPR036097">
    <property type="entry name" value="HisK_dim/P_sf"/>
</dbReference>
<dbReference type="SMART" id="SM00388">
    <property type="entry name" value="HisKA"/>
    <property type="match status" value="1"/>
</dbReference>
<dbReference type="PANTHER" id="PTHR45436:SF5">
    <property type="entry name" value="SENSOR HISTIDINE KINASE TRCS"/>
    <property type="match status" value="1"/>
</dbReference>
<keyword evidence="10 11" id="KW-0472">Membrane</keyword>
<evidence type="ECO:0000256" key="11">
    <source>
        <dbReference type="SAM" id="Phobius"/>
    </source>
</evidence>
<dbReference type="Pfam" id="PF02518">
    <property type="entry name" value="HATPase_c"/>
    <property type="match status" value="1"/>
</dbReference>
<keyword evidence="15" id="KW-1185">Reference proteome</keyword>
<proteinExistence type="predicted"/>
<dbReference type="GO" id="GO:0000155">
    <property type="term" value="F:phosphorelay sensor kinase activity"/>
    <property type="evidence" value="ECO:0007669"/>
    <property type="project" value="InterPro"/>
</dbReference>
<dbReference type="PROSITE" id="PS50109">
    <property type="entry name" value="HIS_KIN"/>
    <property type="match status" value="1"/>
</dbReference>
<dbReference type="InterPro" id="IPR003660">
    <property type="entry name" value="HAMP_dom"/>
</dbReference>
<dbReference type="InterPro" id="IPR003594">
    <property type="entry name" value="HATPase_dom"/>
</dbReference>
<keyword evidence="5" id="KW-0808">Transferase</keyword>
<dbReference type="InterPro" id="IPR050428">
    <property type="entry name" value="TCS_sensor_his_kinase"/>
</dbReference>
<evidence type="ECO:0000313" key="15">
    <source>
        <dbReference type="Proteomes" id="UP000570678"/>
    </source>
</evidence>
<evidence type="ECO:0000256" key="3">
    <source>
        <dbReference type="ARBA" id="ARBA00012438"/>
    </source>
</evidence>
<reference evidence="14 15" key="1">
    <citation type="submission" date="2020-04" db="EMBL/GenBank/DDBJ databases">
        <title>MicrobeNet Type strains.</title>
        <authorList>
            <person name="Nicholson A.C."/>
        </authorList>
    </citation>
    <scope>NUCLEOTIDE SEQUENCE [LARGE SCALE GENOMIC DNA]</scope>
    <source>
        <strain evidence="14 15">JCM 3332</strain>
    </source>
</reference>
<dbReference type="EMBL" id="JAAXOT010000001">
    <property type="protein sequence ID" value="NKY54988.1"/>
    <property type="molecule type" value="Genomic_DNA"/>
</dbReference>
<dbReference type="SMART" id="SM00304">
    <property type="entry name" value="HAMP"/>
    <property type="match status" value="1"/>
</dbReference>
<dbReference type="InterPro" id="IPR003661">
    <property type="entry name" value="HisK_dim/P_dom"/>
</dbReference>
<dbReference type="GO" id="GO:0005886">
    <property type="term" value="C:plasma membrane"/>
    <property type="evidence" value="ECO:0007669"/>
    <property type="project" value="UniProtKB-SubCell"/>
</dbReference>
<dbReference type="PANTHER" id="PTHR45436">
    <property type="entry name" value="SENSOR HISTIDINE KINASE YKOH"/>
    <property type="match status" value="1"/>
</dbReference>
<accession>A0A846YCT1</accession>